<dbReference type="PROSITE" id="PS50005">
    <property type="entry name" value="TPR"/>
    <property type="match status" value="1"/>
</dbReference>
<feature type="repeat" description="TPR" evidence="1">
    <location>
        <begin position="358"/>
        <end position="391"/>
    </location>
</feature>
<dbReference type="EMBL" id="VMNH01000007">
    <property type="protein sequence ID" value="TVO75951.1"/>
    <property type="molecule type" value="Genomic_DNA"/>
</dbReference>
<evidence type="ECO:0000256" key="3">
    <source>
        <dbReference type="SAM" id="Phobius"/>
    </source>
</evidence>
<feature type="region of interest" description="Disordered" evidence="2">
    <location>
        <begin position="80"/>
        <end position="100"/>
    </location>
</feature>
<dbReference type="OrthoDB" id="5406098at2"/>
<keyword evidence="3" id="KW-0472">Membrane</keyword>
<feature type="compositionally biased region" description="Basic and acidic residues" evidence="2">
    <location>
        <begin position="9"/>
        <end position="20"/>
    </location>
</feature>
<dbReference type="InterPro" id="IPR019734">
    <property type="entry name" value="TPR_rpt"/>
</dbReference>
<organism evidence="4 5">
    <name type="scientific">Sedimenticola selenatireducens</name>
    <dbReference type="NCBI Taxonomy" id="191960"/>
    <lineage>
        <taxon>Bacteria</taxon>
        <taxon>Pseudomonadati</taxon>
        <taxon>Pseudomonadota</taxon>
        <taxon>Gammaproteobacteria</taxon>
        <taxon>Chromatiales</taxon>
        <taxon>Sedimenticolaceae</taxon>
        <taxon>Sedimenticola</taxon>
    </lineage>
</organism>
<protein>
    <submittedName>
        <fullName evidence="4">Tetratricopeptide repeat protein</fullName>
    </submittedName>
</protein>
<feature type="region of interest" description="Disordered" evidence="2">
    <location>
        <begin position="150"/>
        <end position="178"/>
    </location>
</feature>
<feature type="region of interest" description="Disordered" evidence="2">
    <location>
        <begin position="1"/>
        <end position="20"/>
    </location>
</feature>
<comment type="caution">
    <text evidence="4">The sequence shown here is derived from an EMBL/GenBank/DDBJ whole genome shotgun (WGS) entry which is preliminary data.</text>
</comment>
<keyword evidence="3" id="KW-0812">Transmembrane</keyword>
<feature type="compositionally biased region" description="Polar residues" evidence="2">
    <location>
        <begin position="155"/>
        <end position="178"/>
    </location>
</feature>
<dbReference type="AlphaFoldDB" id="A0A558DRX8"/>
<name>A0A558DRX8_9GAMM</name>
<keyword evidence="3" id="KW-1133">Transmembrane helix</keyword>
<dbReference type="Proteomes" id="UP000316649">
    <property type="component" value="Unassembled WGS sequence"/>
</dbReference>
<evidence type="ECO:0000256" key="1">
    <source>
        <dbReference type="PROSITE-ProRule" id="PRU00339"/>
    </source>
</evidence>
<keyword evidence="1" id="KW-0802">TPR repeat</keyword>
<dbReference type="Pfam" id="PF13432">
    <property type="entry name" value="TPR_16"/>
    <property type="match status" value="1"/>
</dbReference>
<proteinExistence type="predicted"/>
<dbReference type="Gene3D" id="1.25.40.10">
    <property type="entry name" value="Tetratricopeptide repeat domain"/>
    <property type="match status" value="1"/>
</dbReference>
<feature type="compositionally biased region" description="Low complexity" evidence="2">
    <location>
        <begin position="90"/>
        <end position="100"/>
    </location>
</feature>
<feature type="transmembrane region" description="Helical" evidence="3">
    <location>
        <begin position="42"/>
        <end position="60"/>
    </location>
</feature>
<reference evidence="4 5" key="1">
    <citation type="submission" date="2019-07" db="EMBL/GenBank/DDBJ databases">
        <title>The pathways for chlorine oxyanion respiration interact through the shared metabolite chlorate.</title>
        <authorList>
            <person name="Barnum T.P."/>
            <person name="Cheng Y."/>
            <person name="Hill K.A."/>
            <person name="Lucas L.N."/>
            <person name="Carlson H.K."/>
            <person name="Coates J.D."/>
        </authorList>
    </citation>
    <scope>NUCLEOTIDE SEQUENCE [LARGE SCALE GENOMIC DNA]</scope>
    <source>
        <strain evidence="4 5">BK-1</strain>
    </source>
</reference>
<sequence length="443" mass="48754">MSLINQMLRDLDKRENESEKAREIVTPVPVPQRSGAKRGVRWPIWIVFAGLASVLSVILVPQSQQWLSGMLNAKPAVSDTPLTLQDKTDSSVSRTSDSVTVSEQIPLKDLKANDLVDDRVMTISDHSVEVDPIVRPEDAASKNTLLAEVAHPKLQVQSEYPQRTSDQPKTVSDQLDEPTSQHAIIATASIAEADQSEKGRPRIDTDKVVAEQVSAPAAQIIASKSAQPKMPVEQQQEIKSVIQVKKVTPRRVQASADSVYQTALQFLNEGNLSDAEASLRHVLTLDQRNHEARRILAMLLLNAGERGEFTSLLNEGIQMAPGHAPFVTLLSRALLDFGENAKAIHLLERHLPTMGDDAELLELLGSLYQQSGQYAAAILRYRQLLERQPDNARAVAGLAISLDASGKQGEALSLYKQALNYRSLPDEVNEYARQRVLALSVER</sequence>
<evidence type="ECO:0000313" key="5">
    <source>
        <dbReference type="Proteomes" id="UP000316649"/>
    </source>
</evidence>
<accession>A0A558DRX8</accession>
<dbReference type="SUPFAM" id="SSF48452">
    <property type="entry name" value="TPR-like"/>
    <property type="match status" value="1"/>
</dbReference>
<dbReference type="InterPro" id="IPR011990">
    <property type="entry name" value="TPR-like_helical_dom_sf"/>
</dbReference>
<evidence type="ECO:0000313" key="4">
    <source>
        <dbReference type="EMBL" id="TVO75951.1"/>
    </source>
</evidence>
<evidence type="ECO:0000256" key="2">
    <source>
        <dbReference type="SAM" id="MobiDB-lite"/>
    </source>
</evidence>
<dbReference type="RefSeq" id="WP_144358531.1">
    <property type="nucleotide sequence ID" value="NZ_VMNH01000007.1"/>
</dbReference>
<gene>
    <name evidence="4" type="ORF">FHP88_08090</name>
</gene>
<keyword evidence="5" id="KW-1185">Reference proteome</keyword>
<dbReference type="SMART" id="SM00028">
    <property type="entry name" value="TPR"/>
    <property type="match status" value="3"/>
</dbReference>